<evidence type="ECO:0000313" key="1">
    <source>
        <dbReference type="EMBL" id="KJU84136.1"/>
    </source>
</evidence>
<dbReference type="AlphaFoldDB" id="A0A0F3GQF9"/>
<dbReference type="Proteomes" id="UP000033423">
    <property type="component" value="Unassembled WGS sequence"/>
</dbReference>
<comment type="caution">
    <text evidence="1">The sequence shown here is derived from an EMBL/GenBank/DDBJ whole genome shotgun (WGS) entry which is preliminary data.</text>
</comment>
<accession>A0A0F3GQF9</accession>
<evidence type="ECO:0000313" key="2">
    <source>
        <dbReference type="Proteomes" id="UP000033423"/>
    </source>
</evidence>
<organism evidence="1 2">
    <name type="scientific">Candidatus Magnetobacterium bavaricum</name>
    <dbReference type="NCBI Taxonomy" id="29290"/>
    <lineage>
        <taxon>Bacteria</taxon>
        <taxon>Pseudomonadati</taxon>
        <taxon>Nitrospirota</taxon>
        <taxon>Thermodesulfovibrionia</taxon>
        <taxon>Thermodesulfovibrionales</taxon>
        <taxon>Candidatus Magnetobacteriaceae</taxon>
        <taxon>Candidatus Magnetobacterium</taxon>
    </lineage>
</organism>
<keyword evidence="2" id="KW-1185">Reference proteome</keyword>
<gene>
    <name evidence="1" type="ORF">MBAV_003670</name>
</gene>
<reference evidence="1 2" key="1">
    <citation type="submission" date="2015-02" db="EMBL/GenBank/DDBJ databases">
        <title>Single-cell genomics of uncultivated deep-branching MTB reveals a conserved set of magnetosome genes.</title>
        <authorList>
            <person name="Kolinko S."/>
            <person name="Richter M."/>
            <person name="Glockner F.O."/>
            <person name="Brachmann A."/>
            <person name="Schuler D."/>
        </authorList>
    </citation>
    <scope>NUCLEOTIDE SEQUENCE [LARGE SCALE GENOMIC DNA]</scope>
    <source>
        <strain evidence="1">TM-1</strain>
    </source>
</reference>
<protein>
    <submittedName>
        <fullName evidence="1">Uncharacterized protein</fullName>
    </submittedName>
</protein>
<sequence>MSIGLLCMSHLLIQGFFHLLDPMPHGSAASALEMCLTADLSGDDHLRIAAFEGIHFVVAQLAG</sequence>
<name>A0A0F3GQF9_9BACT</name>
<proteinExistence type="predicted"/>
<dbReference type="EMBL" id="LACI01001604">
    <property type="protein sequence ID" value="KJU84136.1"/>
    <property type="molecule type" value="Genomic_DNA"/>
</dbReference>